<sequence>MLQRFLDSLHQIPSDAPDTKATPPAPQMVYHEWRDTPDHIQDRHDLGVFHDRRTFGGSWQGTDTHHTWVHAYGVPLNTPAPPYIPQHLRERHNTRDDGYGRAYGPPPAFDHHQRPPARYARQYSPPRGRSASPPFRRPQSPPYRRRPSPPYRRTSSPSSSRRSTPSTRGSDRRRRSPSPRRHRSPSPQRSRYDRGRGRRGRDDTEEERLRRNALRTKKGPWVRTVFPPDINNAERDSDGHPVCPLERVTGDPNDYGSDDEVAALPPNWNAKEVLRRTEALQLADGDTDGVRLPPSGESGVWRKLSITTAHQAENVLRWVRRTEPTAFAFMTHVVNLLRHNQVIPRTAGEIYLLSKEGTARSTYWLLTTGSNKAPKPVPLEQQTSTNFDNSMQVYLGEAPMGDDETTVLIAERSGASSVQSGTHIKLNMAISLYEQMLARDWPLGMRVASNRFPDVMIVDHASPYPPDVTAWYTINALCPRRTRKGTSMQRHKFFELLMRILSVHGALFRIATFGGYPDADLPLEHYPFRTDNITASLVVSWLIQHGIKKDGDAVRIMEDFARARRNMREGRTDPSGTVFKSGDWPRDSAEVLTLREDEVTPWATLRHATLQEFVTTQYPECPADAMEDDG</sequence>
<reference evidence="2" key="1">
    <citation type="submission" date="2023-03" db="EMBL/GenBank/DDBJ databases">
        <title>Massive genome expansion in bonnet fungi (Mycena s.s.) driven by repeated elements and novel gene families across ecological guilds.</title>
        <authorList>
            <consortium name="Lawrence Berkeley National Laboratory"/>
            <person name="Harder C.B."/>
            <person name="Miyauchi S."/>
            <person name="Viragh M."/>
            <person name="Kuo A."/>
            <person name="Thoen E."/>
            <person name="Andreopoulos B."/>
            <person name="Lu D."/>
            <person name="Skrede I."/>
            <person name="Drula E."/>
            <person name="Henrissat B."/>
            <person name="Morin E."/>
            <person name="Kohler A."/>
            <person name="Barry K."/>
            <person name="LaButti K."/>
            <person name="Morin E."/>
            <person name="Salamov A."/>
            <person name="Lipzen A."/>
            <person name="Mereny Z."/>
            <person name="Hegedus B."/>
            <person name="Baldrian P."/>
            <person name="Stursova M."/>
            <person name="Weitz H."/>
            <person name="Taylor A."/>
            <person name="Grigoriev I.V."/>
            <person name="Nagy L.G."/>
            <person name="Martin F."/>
            <person name="Kauserud H."/>
        </authorList>
    </citation>
    <scope>NUCLEOTIDE SEQUENCE</scope>
    <source>
        <strain evidence="2">CBHHK200</strain>
    </source>
</reference>
<gene>
    <name evidence="2" type="ORF">C8F04DRAFT_1263567</name>
</gene>
<feature type="compositionally biased region" description="Basic residues" evidence="1">
    <location>
        <begin position="171"/>
        <end position="184"/>
    </location>
</feature>
<keyword evidence="3" id="KW-1185">Reference proteome</keyword>
<evidence type="ECO:0000313" key="2">
    <source>
        <dbReference type="EMBL" id="KAJ7030667.1"/>
    </source>
</evidence>
<dbReference type="EMBL" id="JARJCM010000088">
    <property type="protein sequence ID" value="KAJ7030667.1"/>
    <property type="molecule type" value="Genomic_DNA"/>
</dbReference>
<evidence type="ECO:0000313" key="3">
    <source>
        <dbReference type="Proteomes" id="UP001218188"/>
    </source>
</evidence>
<dbReference type="Proteomes" id="UP001218188">
    <property type="component" value="Unassembled WGS sequence"/>
</dbReference>
<comment type="caution">
    <text evidence="2">The sequence shown here is derived from an EMBL/GenBank/DDBJ whole genome shotgun (WGS) entry which is preliminary data.</text>
</comment>
<accession>A0AAD6WZ62</accession>
<dbReference type="AlphaFoldDB" id="A0AAD6WZ62"/>
<protein>
    <submittedName>
        <fullName evidence="2">Uncharacterized protein</fullName>
    </submittedName>
</protein>
<proteinExistence type="predicted"/>
<feature type="compositionally biased region" description="Basic residues" evidence="1">
    <location>
        <begin position="211"/>
        <end position="220"/>
    </location>
</feature>
<organism evidence="2 3">
    <name type="scientific">Mycena alexandri</name>
    <dbReference type="NCBI Taxonomy" id="1745969"/>
    <lineage>
        <taxon>Eukaryota</taxon>
        <taxon>Fungi</taxon>
        <taxon>Dikarya</taxon>
        <taxon>Basidiomycota</taxon>
        <taxon>Agaricomycotina</taxon>
        <taxon>Agaricomycetes</taxon>
        <taxon>Agaricomycetidae</taxon>
        <taxon>Agaricales</taxon>
        <taxon>Marasmiineae</taxon>
        <taxon>Mycenaceae</taxon>
        <taxon>Mycena</taxon>
    </lineage>
</organism>
<evidence type="ECO:0000256" key="1">
    <source>
        <dbReference type="SAM" id="MobiDB-lite"/>
    </source>
</evidence>
<feature type="region of interest" description="Disordered" evidence="1">
    <location>
        <begin position="93"/>
        <end position="243"/>
    </location>
</feature>
<feature type="compositionally biased region" description="Low complexity" evidence="1">
    <location>
        <begin position="151"/>
        <end position="168"/>
    </location>
</feature>
<name>A0AAD6WZ62_9AGAR</name>